<dbReference type="InterPro" id="IPR010121">
    <property type="entry name" value="Pyruvate_phosphate_dikinase"/>
</dbReference>
<feature type="domain" description="PEP-utilising enzyme mobile" evidence="1">
    <location>
        <begin position="391"/>
        <end position="460"/>
    </location>
</feature>
<dbReference type="SUPFAM" id="SSF56059">
    <property type="entry name" value="Glutathione synthetase ATP-binding domain-like"/>
    <property type="match status" value="1"/>
</dbReference>
<dbReference type="EC" id="2.7.9.1" evidence="3"/>
<dbReference type="InterPro" id="IPR002192">
    <property type="entry name" value="PPDK_AMP/ATP-bd"/>
</dbReference>
<dbReference type="OrthoDB" id="9765468at2"/>
<protein>
    <submittedName>
        <fullName evidence="3">Pyruvate, phosphate dikinase</fullName>
        <ecNumber evidence="3">2.7.9.1</ecNumber>
    </submittedName>
</protein>
<dbReference type="InterPro" id="IPR036637">
    <property type="entry name" value="Phosphohistidine_dom_sf"/>
</dbReference>
<dbReference type="InterPro" id="IPR013815">
    <property type="entry name" value="ATP_grasp_subdomain_1"/>
</dbReference>
<keyword evidence="3" id="KW-0808">Transferase</keyword>
<dbReference type="PROSITE" id="PS00370">
    <property type="entry name" value="PEP_ENZYMES_PHOS_SITE"/>
    <property type="match status" value="1"/>
</dbReference>
<dbReference type="InterPro" id="IPR018274">
    <property type="entry name" value="PEP_util_AS"/>
</dbReference>
<dbReference type="GO" id="GO:0050242">
    <property type="term" value="F:pyruvate, phosphate dikinase activity"/>
    <property type="evidence" value="ECO:0007669"/>
    <property type="project" value="UniProtKB-EC"/>
</dbReference>
<proteinExistence type="predicted"/>
<dbReference type="Proteomes" id="UP000283644">
    <property type="component" value="Unassembled WGS sequence"/>
</dbReference>
<keyword evidence="3" id="KW-0670">Pyruvate</keyword>
<dbReference type="EMBL" id="QXGH01000030">
    <property type="protein sequence ID" value="RHW24712.1"/>
    <property type="molecule type" value="Genomic_DNA"/>
</dbReference>
<dbReference type="Pfam" id="PF01326">
    <property type="entry name" value="PPDK_N"/>
    <property type="match status" value="1"/>
</dbReference>
<feature type="domain" description="Pyruvate phosphate dikinase AMP/ATP-binding" evidence="2">
    <location>
        <begin position="64"/>
        <end position="260"/>
    </location>
</feature>
<evidence type="ECO:0000259" key="2">
    <source>
        <dbReference type="Pfam" id="PF01326"/>
    </source>
</evidence>
<evidence type="ECO:0000259" key="1">
    <source>
        <dbReference type="Pfam" id="PF00391"/>
    </source>
</evidence>
<dbReference type="Gene3D" id="3.50.30.10">
    <property type="entry name" value="Phosphohistidine domain"/>
    <property type="match status" value="1"/>
</dbReference>
<dbReference type="GO" id="GO:0005524">
    <property type="term" value="F:ATP binding"/>
    <property type="evidence" value="ECO:0007669"/>
    <property type="project" value="InterPro"/>
</dbReference>
<dbReference type="SUPFAM" id="SSF52009">
    <property type="entry name" value="Phosphohistidine domain"/>
    <property type="match status" value="1"/>
</dbReference>
<comment type="caution">
    <text evidence="3">The sequence shown here is derived from an EMBL/GenBank/DDBJ whole genome shotgun (WGS) entry which is preliminary data.</text>
</comment>
<reference evidence="3 4" key="1">
    <citation type="submission" date="2018-09" db="EMBL/GenBank/DDBJ databases">
        <title>Genome sequencing of Nocardioides immobilis CCTCC AB 2017083 for comparison to Nocardioides silvaticus.</title>
        <authorList>
            <person name="Li C."/>
            <person name="Wang G."/>
        </authorList>
    </citation>
    <scope>NUCLEOTIDE SEQUENCE [LARGE SCALE GENOMIC DNA]</scope>
    <source>
        <strain evidence="3 4">CCTCC AB 2017083</strain>
    </source>
</reference>
<organism evidence="3 4">
    <name type="scientific">Nocardioides immobilis</name>
    <dbReference type="NCBI Taxonomy" id="2049295"/>
    <lineage>
        <taxon>Bacteria</taxon>
        <taxon>Bacillati</taxon>
        <taxon>Actinomycetota</taxon>
        <taxon>Actinomycetes</taxon>
        <taxon>Propionibacteriales</taxon>
        <taxon>Nocardioidaceae</taxon>
        <taxon>Nocardioides</taxon>
    </lineage>
</organism>
<name>A0A417XWC0_9ACTN</name>
<dbReference type="InterPro" id="IPR008279">
    <property type="entry name" value="PEP-util_enz_mobile_dom"/>
</dbReference>
<sequence length="529" mass="55222">MAAGVPVGVVRLDGTCTLGRTAIGGKAWSVNAMRALGLSVPPAVALTTGSCAAFYAAGGQLTDELWDEVRRGIEFLETETGRRFGGEHRPLLISVRSGAPVSMPGMMDTVLNLGLSRTAAEALVAETGDEAYVADTLDRFRRQYRETVLDNRLDPGLDKGLDQISGAVPDDPWEQLAGAVTAVFGSWQSARARAYRESFGIADDLGTSVTLQAMVFGNLDDRSGTGVLFSRNPSTGEPVPFGEWLPRGQGEDVVSGRVTPLPLSALAGSHPEVHAELLRATAALEVAGGDVQDIEFTVEAGRLWLLQSRAAKRSAGAAVRIAVDLVDEGVLAPAQAVLRVTADQVRAVAGATAGSGVGDPVAAGEAACPGFATGIAVTDPDEAEERADAGEDVVLVRATTSPDDFHGMLAAVGIVTEYGGATSHAAVVSREIGRPCVVGCGAGTLDRLAGHEVTVDGSTGRVWLGRLVAQDATADRHLVRLAALVTADLPEAERDWLLAQPLGEWLPDRVEADRCSPTERGALPRCRDQ</sequence>
<dbReference type="Gene3D" id="3.30.470.20">
    <property type="entry name" value="ATP-grasp fold, B domain"/>
    <property type="match status" value="1"/>
</dbReference>
<dbReference type="PANTHER" id="PTHR22931:SF9">
    <property type="entry name" value="PYRUVATE, PHOSPHATE DIKINASE 1, CHLOROPLASTIC"/>
    <property type="match status" value="1"/>
</dbReference>
<dbReference type="Pfam" id="PF00391">
    <property type="entry name" value="PEP-utilizers"/>
    <property type="match status" value="1"/>
</dbReference>
<evidence type="ECO:0000313" key="3">
    <source>
        <dbReference type="EMBL" id="RHW24712.1"/>
    </source>
</evidence>
<keyword evidence="3" id="KW-0418">Kinase</keyword>
<keyword evidence="4" id="KW-1185">Reference proteome</keyword>
<evidence type="ECO:0000313" key="4">
    <source>
        <dbReference type="Proteomes" id="UP000283644"/>
    </source>
</evidence>
<dbReference type="AlphaFoldDB" id="A0A417XWC0"/>
<dbReference type="GO" id="GO:0016301">
    <property type="term" value="F:kinase activity"/>
    <property type="evidence" value="ECO:0007669"/>
    <property type="project" value="UniProtKB-KW"/>
</dbReference>
<dbReference type="NCBIfam" id="NF004531">
    <property type="entry name" value="PRK05878.1"/>
    <property type="match status" value="1"/>
</dbReference>
<dbReference type="Gene3D" id="1.10.189.10">
    <property type="entry name" value="Pyruvate Phosphate Dikinase, domain 2"/>
    <property type="match status" value="1"/>
</dbReference>
<gene>
    <name evidence="3" type="ORF">D0Z08_23025</name>
</gene>
<accession>A0A417XWC0</accession>
<dbReference type="Gene3D" id="3.30.1490.20">
    <property type="entry name" value="ATP-grasp fold, A domain"/>
    <property type="match status" value="1"/>
</dbReference>
<dbReference type="PANTHER" id="PTHR22931">
    <property type="entry name" value="PHOSPHOENOLPYRUVATE DIKINASE-RELATED"/>
    <property type="match status" value="1"/>
</dbReference>